<evidence type="ECO:0000313" key="3">
    <source>
        <dbReference type="EMBL" id="VFU13111.1"/>
    </source>
</evidence>
<accession>A0A485LZF8</accession>
<dbReference type="PANTHER" id="PTHR47197">
    <property type="entry name" value="PROTEIN NIRF"/>
    <property type="match status" value="1"/>
</dbReference>
<dbReference type="InterPro" id="IPR015919">
    <property type="entry name" value="Cadherin-like_sf"/>
</dbReference>
<dbReference type="GO" id="GO:0005509">
    <property type="term" value="F:calcium ion binding"/>
    <property type="evidence" value="ECO:0007669"/>
    <property type="project" value="InterPro"/>
</dbReference>
<reference evidence="3" key="1">
    <citation type="submission" date="2019-03" db="EMBL/GenBank/DDBJ databases">
        <authorList>
            <person name="Hao L."/>
        </authorList>
    </citation>
    <scope>NUCLEOTIDE SEQUENCE</scope>
</reference>
<dbReference type="NCBIfam" id="TIGR02276">
    <property type="entry name" value="beta_rpt_yvtn"/>
    <property type="match status" value="1"/>
</dbReference>
<feature type="transmembrane region" description="Helical" evidence="1">
    <location>
        <begin position="12"/>
        <end position="30"/>
    </location>
</feature>
<dbReference type="Pfam" id="PF18911">
    <property type="entry name" value="PKD_4"/>
    <property type="match status" value="1"/>
</dbReference>
<organism evidence="3">
    <name type="scientific">anaerobic digester metagenome</name>
    <dbReference type="NCBI Taxonomy" id="1263854"/>
    <lineage>
        <taxon>unclassified sequences</taxon>
        <taxon>metagenomes</taxon>
        <taxon>ecological metagenomes</taxon>
    </lineage>
</organism>
<dbReference type="InterPro" id="IPR035986">
    <property type="entry name" value="PKD_dom_sf"/>
</dbReference>
<feature type="domain" description="PKD" evidence="2">
    <location>
        <begin position="335"/>
        <end position="413"/>
    </location>
</feature>
<dbReference type="SUPFAM" id="SSF49299">
    <property type="entry name" value="PKD domain"/>
    <property type="match status" value="1"/>
</dbReference>
<sequence>MERRNRLVCGKWVGILLLCIILQGVFIPGVCPERDVKSQSIFSGIHHFLSLFCPSPARAEEPLAAAGEYDPFQKNQPMGSEVILDGSQSSHDEGIDLHFEWYGPFPKATGQNPVVVIPEGTYTISLSVNDGISRSEIDEAVIIVEPCFDVIVRAKRDVAQPYWQHITGAERYDVYRTDEDEPFSFVKVAEINPAYTTYYDTSVQNEKTYLYVIGALVEGTWCFSAVESARPTAARTMGTVNYPPVIYTPPVTNGTAGILYNFTVKATDPNCDPLSYTLTSSPPGMWIDQLSGQITWLPDATGEYHVTALADDGRGGTDTLSWTIEVDGIPPLNRAPIADAGGPYSGEVNEPIAFDGSGSLDPDNDPLTFHWEFGDGSTGSGACPSHAYPAPGTYTVTLTVFDGRGGESSDTTTAEAVHCQPPSVSLSADVAAILPGGSCTLVWSSMNAQSVEIDNGIGTVGTSGTVTIHPQTTTAYTATAHGDCGTATATVTIIVHRPPTVSITASPQSIVAGQTSQLSWTSTNADMIKIDQGIGAVPPAGSLSVSPTATTTYTITASGSGGTASSSVTVTVHQPPQVSISVQPNIIIEGESATLIWSSQHADTALLDNDIGPVDINGSLAVSPSETTIYTITVQGPGGTSSADATITVLHKPTVTITASPNPIDAGQTTTLTWSTTNADSATIDQGIGTVGVSGSMPVSPAETTIYTITASGPGGTATAAATVEVRQSGQQRRPLAFILNIWGNDVSVIDIQERAVIDRIQIGEDLYGVAVSPDGESVYVTNWESGISIINAATHTVTGQIPVYADTLAVSPDGTLLYAVSSWEDTLYRVDIASGEVTGVMDTGPVPHGIAVNNEGTRIYITSLQDGTVKVIDSSTMSIITAIRVTNPEDSIWDVEVSNDGSRVYAVSSLSCRLSVIDTETNAVIQTREYLEEIEALKCYIALSPDGHRIALSDISLEYEPQTIFIIDSRSLEVLNVFPATWPTDLDFTADGSLLCVPEAWFNTVFIFNEMNGLAGTIEQDLDRPCAVGHFIAEHKERVSGRVLANGEGIEGIRVTLTNGRITKCFSTDAQGRYFFYVPTGQYNISFPEGECLTSDQNLDLMVLDAEVVVPDVEIIVSAKIWSDPYAVVSGQPVVLHWNTIKTDSVFIDHGIGGVGPSGSLVVYPDETTTYTITAADSQGRTVTDRATITVYQLPTVHITAEPQAVIQGGEVTLSWTSSNADALKLELEEYSLFVEPFGTLAHIPEKTCTITITATGPGGTATDSVTITVYVPPTVTIVADPSSIYAGQSTTLSWTSSDAESVVIDNGIGQVDLNGSLTVSPEQTTTYTVTATGPEGVRTAAVTVTVNDVIYLSIDSPVNGAVINRPDILVRGTLSNAYGNETGITINGTPAVVHQGMFFANHVPLVDGENTIIVHAEDIQGNVLDRSILIAADTTQPCITLKSVDLMGIAPLDTILRVDSLFTPDGLTFTGTGPGVIQYLAGNETHELTAGISSPGVYYITARADYKGSVFTDTIGVAVYDQNALDAMLRQKWEAMRTALLDNDIEAAVKDISSQTQSNYQNIFTSLTPEHRADLAAELDDIQIIKMRGALVEYDIRTTRDGRLCSFLLLFELDEDGRWKIASF</sequence>
<dbReference type="Gene3D" id="2.130.10.10">
    <property type="entry name" value="YVTN repeat-like/Quinoprotein amine dehydrogenase"/>
    <property type="match status" value="1"/>
</dbReference>
<dbReference type="EC" id="3.4.24.3" evidence="3"/>
<dbReference type="EMBL" id="CAADRM010000068">
    <property type="protein sequence ID" value="VFU13111.1"/>
    <property type="molecule type" value="Genomic_DNA"/>
</dbReference>
<dbReference type="InterPro" id="IPR051200">
    <property type="entry name" value="Host-pathogen_enzymatic-act"/>
</dbReference>
<dbReference type="InterPro" id="IPR000601">
    <property type="entry name" value="PKD_dom"/>
</dbReference>
<proteinExistence type="predicted"/>
<dbReference type="SUPFAM" id="SSF51004">
    <property type="entry name" value="C-terminal (heme d1) domain of cytochrome cd1-nitrite reductase"/>
    <property type="match status" value="1"/>
</dbReference>
<dbReference type="InterPro" id="IPR022409">
    <property type="entry name" value="PKD/Chitinase_dom"/>
</dbReference>
<dbReference type="SUPFAM" id="SSF49313">
    <property type="entry name" value="Cadherin-like"/>
    <property type="match status" value="1"/>
</dbReference>
<keyword evidence="1" id="KW-1133">Transmembrane helix</keyword>
<keyword evidence="3" id="KW-0378">Hydrolase</keyword>
<dbReference type="SUPFAM" id="SSF82171">
    <property type="entry name" value="DPP6 N-terminal domain-like"/>
    <property type="match status" value="1"/>
</dbReference>
<dbReference type="GO" id="GO:0004222">
    <property type="term" value="F:metalloendopeptidase activity"/>
    <property type="evidence" value="ECO:0007669"/>
    <property type="project" value="UniProtKB-EC"/>
</dbReference>
<dbReference type="Gene3D" id="2.60.40.10">
    <property type="entry name" value="Immunoglobulins"/>
    <property type="match status" value="6"/>
</dbReference>
<dbReference type="PROSITE" id="PS50093">
    <property type="entry name" value="PKD"/>
    <property type="match status" value="1"/>
</dbReference>
<dbReference type="InterPro" id="IPR013783">
    <property type="entry name" value="Ig-like_fold"/>
</dbReference>
<keyword evidence="1" id="KW-0472">Membrane</keyword>
<keyword evidence="1" id="KW-0812">Transmembrane</keyword>
<dbReference type="InterPro" id="IPR011964">
    <property type="entry name" value="YVTN_b-propeller_repeat"/>
</dbReference>
<dbReference type="InterPro" id="IPR011048">
    <property type="entry name" value="Haem_d1_sf"/>
</dbReference>
<dbReference type="CDD" id="cd00146">
    <property type="entry name" value="PKD"/>
    <property type="match status" value="1"/>
</dbReference>
<gene>
    <name evidence="3" type="ORF">SCFA_160003</name>
</gene>
<protein>
    <submittedName>
        <fullName evidence="3">Microbial collagenase</fullName>
        <ecNumber evidence="3">3.4.24.3</ecNumber>
    </submittedName>
</protein>
<name>A0A485LZF8_9ZZZZ</name>
<dbReference type="InterPro" id="IPR008969">
    <property type="entry name" value="CarboxyPept-like_regulatory"/>
</dbReference>
<dbReference type="SUPFAM" id="SSF49464">
    <property type="entry name" value="Carboxypeptidase regulatory domain-like"/>
    <property type="match status" value="1"/>
</dbReference>
<dbReference type="SMART" id="SM00089">
    <property type="entry name" value="PKD"/>
    <property type="match status" value="4"/>
</dbReference>
<evidence type="ECO:0000256" key="1">
    <source>
        <dbReference type="SAM" id="Phobius"/>
    </source>
</evidence>
<dbReference type="InterPro" id="IPR015943">
    <property type="entry name" value="WD40/YVTN_repeat-like_dom_sf"/>
</dbReference>
<dbReference type="GO" id="GO:0016020">
    <property type="term" value="C:membrane"/>
    <property type="evidence" value="ECO:0007669"/>
    <property type="project" value="InterPro"/>
</dbReference>
<dbReference type="PANTHER" id="PTHR47197:SF3">
    <property type="entry name" value="DIHYDRO-HEME D1 DEHYDROGENASE"/>
    <property type="match status" value="1"/>
</dbReference>
<dbReference type="Pfam" id="PF09136">
    <property type="entry name" value="Glucodextran_B"/>
    <property type="match status" value="1"/>
</dbReference>
<dbReference type="Pfam" id="PF05345">
    <property type="entry name" value="He_PIG"/>
    <property type="match status" value="1"/>
</dbReference>
<evidence type="ECO:0000259" key="2">
    <source>
        <dbReference type="PROSITE" id="PS50093"/>
    </source>
</evidence>